<dbReference type="Proteomes" id="UP000034646">
    <property type="component" value="Unassembled WGS sequence"/>
</dbReference>
<keyword evidence="5 7" id="KW-0949">S-adenosyl-L-methionine</keyword>
<evidence type="ECO:0000256" key="5">
    <source>
        <dbReference type="ARBA" id="ARBA00022691"/>
    </source>
</evidence>
<accession>A0A0G1FVN1</accession>
<feature type="binding site" evidence="7 8">
    <location>
        <position position="58"/>
    </location>
    <ligand>
        <name>S-adenosyl-L-methionine</name>
        <dbReference type="ChEBI" id="CHEBI:59789"/>
    </ligand>
</feature>
<dbReference type="HAMAP" id="MF_00607">
    <property type="entry name" value="16SrRNA_methyltr_A"/>
    <property type="match status" value="1"/>
</dbReference>
<comment type="caution">
    <text evidence="10">The sequence shown here is derived from an EMBL/GenBank/DDBJ whole genome shotgun (WGS) entry which is preliminary data.</text>
</comment>
<evidence type="ECO:0000259" key="9">
    <source>
        <dbReference type="SMART" id="SM00650"/>
    </source>
</evidence>
<dbReference type="EMBL" id="LCFS01000027">
    <property type="protein sequence ID" value="KKS99051.1"/>
    <property type="molecule type" value="Genomic_DNA"/>
</dbReference>
<dbReference type="Pfam" id="PF00398">
    <property type="entry name" value="RrnaAD"/>
    <property type="match status" value="1"/>
</dbReference>
<evidence type="ECO:0000256" key="3">
    <source>
        <dbReference type="ARBA" id="ARBA00022603"/>
    </source>
</evidence>
<dbReference type="InterPro" id="IPR020598">
    <property type="entry name" value="rRNA_Ade_methylase_Trfase_N"/>
</dbReference>
<dbReference type="PANTHER" id="PTHR11727:SF7">
    <property type="entry name" value="DIMETHYLADENOSINE TRANSFERASE-RELATED"/>
    <property type="match status" value="1"/>
</dbReference>
<keyword evidence="2 7" id="KW-0698">rRNA processing</keyword>
<gene>
    <name evidence="7" type="primary">rsmA</name>
    <name evidence="7" type="synonym">ksgA</name>
    <name evidence="10" type="ORF">UV76_C0027G0004</name>
</gene>
<protein>
    <recommendedName>
        <fullName evidence="7">Ribosomal RNA small subunit methyltransferase A</fullName>
        <ecNumber evidence="7">2.1.1.182</ecNumber>
    </recommendedName>
    <alternativeName>
        <fullName evidence="7">16S rRNA (adenine(1518)-N(6)/adenine(1519)-N(6))-dimethyltransferase</fullName>
    </alternativeName>
    <alternativeName>
        <fullName evidence="7">16S rRNA dimethyladenosine transferase</fullName>
    </alternativeName>
    <alternativeName>
        <fullName evidence="7">16S rRNA dimethylase</fullName>
    </alternativeName>
    <alternativeName>
        <fullName evidence="7">S-adenosylmethionine-6-N', N'-adenosyl(rRNA) dimethyltransferase</fullName>
    </alternativeName>
</protein>
<comment type="similarity">
    <text evidence="7">Belongs to the class I-like SAM-binding methyltransferase superfamily. rRNA adenine N(6)-methyltransferase family. RsmA subfamily.</text>
</comment>
<dbReference type="GO" id="GO:0005737">
    <property type="term" value="C:cytoplasm"/>
    <property type="evidence" value="ECO:0007669"/>
    <property type="project" value="UniProtKB-SubCell"/>
</dbReference>
<feature type="binding site" evidence="7 8">
    <location>
        <position position="10"/>
    </location>
    <ligand>
        <name>S-adenosyl-L-methionine</name>
        <dbReference type="ChEBI" id="CHEBI:59789"/>
    </ligand>
</feature>
<evidence type="ECO:0000313" key="10">
    <source>
        <dbReference type="EMBL" id="KKS99051.1"/>
    </source>
</evidence>
<feature type="binding site" evidence="7 8">
    <location>
        <position position="86"/>
    </location>
    <ligand>
        <name>S-adenosyl-L-methionine</name>
        <dbReference type="ChEBI" id="CHEBI:59789"/>
    </ligand>
</feature>
<dbReference type="GO" id="GO:0052908">
    <property type="term" value="F:16S rRNA (adenine(1518)-N(6)/adenine(1519)-N(6))-dimethyltransferase activity"/>
    <property type="evidence" value="ECO:0007669"/>
    <property type="project" value="UniProtKB-EC"/>
</dbReference>
<comment type="subcellular location">
    <subcellularLocation>
        <location evidence="7">Cytoplasm</location>
    </subcellularLocation>
</comment>
<dbReference type="AlphaFoldDB" id="A0A0G1FVN1"/>
<dbReference type="Gene3D" id="1.10.8.100">
    <property type="entry name" value="Ribosomal RNA adenine dimethylase-like, domain 2"/>
    <property type="match status" value="1"/>
</dbReference>
<keyword evidence="3 7" id="KW-0489">Methyltransferase</keyword>
<feature type="domain" description="Ribosomal RNA adenine methylase transferase N-terminal" evidence="9">
    <location>
        <begin position="17"/>
        <end position="191"/>
    </location>
</feature>
<dbReference type="InterPro" id="IPR001737">
    <property type="entry name" value="KsgA/Erm"/>
</dbReference>
<feature type="binding site" evidence="7 8">
    <location>
        <position position="108"/>
    </location>
    <ligand>
        <name>S-adenosyl-L-methionine</name>
        <dbReference type="ChEBI" id="CHEBI:59789"/>
    </ligand>
</feature>
<reference evidence="10 11" key="1">
    <citation type="journal article" date="2015" name="Nature">
        <title>rRNA introns, odd ribosomes, and small enigmatic genomes across a large radiation of phyla.</title>
        <authorList>
            <person name="Brown C.T."/>
            <person name="Hug L.A."/>
            <person name="Thomas B.C."/>
            <person name="Sharon I."/>
            <person name="Castelle C.J."/>
            <person name="Singh A."/>
            <person name="Wilkins M.J."/>
            <person name="Williams K.H."/>
            <person name="Banfield J.F."/>
        </authorList>
    </citation>
    <scope>NUCLEOTIDE SEQUENCE [LARGE SCALE GENOMIC DNA]</scope>
</reference>
<dbReference type="PANTHER" id="PTHR11727">
    <property type="entry name" value="DIMETHYLADENOSINE TRANSFERASE"/>
    <property type="match status" value="1"/>
</dbReference>
<keyword evidence="6 7" id="KW-0694">RNA-binding</keyword>
<keyword evidence="4 7" id="KW-0808">Transferase</keyword>
<keyword evidence="1 7" id="KW-0963">Cytoplasm</keyword>
<evidence type="ECO:0000256" key="7">
    <source>
        <dbReference type="HAMAP-Rule" id="MF_00607"/>
    </source>
</evidence>
<dbReference type="EC" id="2.1.1.182" evidence="7"/>
<dbReference type="PROSITE" id="PS51689">
    <property type="entry name" value="SAM_RNA_A_N6_MT"/>
    <property type="match status" value="1"/>
</dbReference>
<feature type="binding site" evidence="7 8">
    <location>
        <position position="37"/>
    </location>
    <ligand>
        <name>S-adenosyl-L-methionine</name>
        <dbReference type="ChEBI" id="CHEBI:59789"/>
    </ligand>
</feature>
<dbReference type="InterPro" id="IPR029063">
    <property type="entry name" value="SAM-dependent_MTases_sf"/>
</dbReference>
<evidence type="ECO:0000313" key="11">
    <source>
        <dbReference type="Proteomes" id="UP000034646"/>
    </source>
</evidence>
<organism evidence="10 11">
    <name type="scientific">Candidatus Nomurabacteria bacterium GW2011_GWA2_43_15</name>
    <dbReference type="NCBI Taxonomy" id="1618738"/>
    <lineage>
        <taxon>Bacteria</taxon>
        <taxon>Candidatus Nomuraibacteriota</taxon>
    </lineage>
</organism>
<dbReference type="CDD" id="cd02440">
    <property type="entry name" value="AdoMet_MTases"/>
    <property type="match status" value="1"/>
</dbReference>
<sequence length="280" mass="32054">MKAKKSLGQNFLINPKIAERIAFEADISKKDTVLEIGPGTGNLTKYLLTRAKKVIAVEKDDNLIKELTKKFKKEIEEKKLVLINDDILKFNIQKIDCKFFGNYKIIANIPYNITGAILKKFLSEKNKPESMTLMIQKEVAERIMARDGKESLLSISVKAYGEPKILFKVSRGNFYPSPKVDSAVITIKNISRKLFVEALQTVQSRTLHSLHGSLYGVYDLSLEKFEEKFWEIVRAGFAHKRKKLSSNLKNLISSTLRQDLENKRAEELTLKDWIDLAKML</sequence>
<comment type="catalytic activity">
    <reaction evidence="7">
        <text>adenosine(1518)/adenosine(1519) in 16S rRNA + 4 S-adenosyl-L-methionine = N(6)-dimethyladenosine(1518)/N(6)-dimethyladenosine(1519) in 16S rRNA + 4 S-adenosyl-L-homocysteine + 4 H(+)</text>
        <dbReference type="Rhea" id="RHEA:19609"/>
        <dbReference type="Rhea" id="RHEA-COMP:10232"/>
        <dbReference type="Rhea" id="RHEA-COMP:10233"/>
        <dbReference type="ChEBI" id="CHEBI:15378"/>
        <dbReference type="ChEBI" id="CHEBI:57856"/>
        <dbReference type="ChEBI" id="CHEBI:59789"/>
        <dbReference type="ChEBI" id="CHEBI:74411"/>
        <dbReference type="ChEBI" id="CHEBI:74493"/>
        <dbReference type="EC" id="2.1.1.182"/>
    </reaction>
</comment>
<evidence type="ECO:0000256" key="6">
    <source>
        <dbReference type="ARBA" id="ARBA00022884"/>
    </source>
</evidence>
<dbReference type="PATRIC" id="fig|1618738.3.peg.813"/>
<dbReference type="InterPro" id="IPR020596">
    <property type="entry name" value="rRNA_Ade_Mease_Trfase_CS"/>
</dbReference>
<dbReference type="GO" id="GO:0003723">
    <property type="term" value="F:RNA binding"/>
    <property type="evidence" value="ECO:0007669"/>
    <property type="project" value="UniProtKB-UniRule"/>
</dbReference>
<dbReference type="PROSITE" id="PS01131">
    <property type="entry name" value="RRNA_A_DIMETH"/>
    <property type="match status" value="1"/>
</dbReference>
<dbReference type="STRING" id="1618738.UV76_C0027G0004"/>
<comment type="function">
    <text evidence="7">Specifically dimethylates two adjacent adenosines (A1518 and A1519) in the loop of a conserved hairpin near the 3'-end of 16S rRNA in the 30S particle. May play a critical role in biogenesis of 30S subunits.</text>
</comment>
<name>A0A0G1FVN1_9BACT</name>
<dbReference type="SUPFAM" id="SSF53335">
    <property type="entry name" value="S-adenosyl-L-methionine-dependent methyltransferases"/>
    <property type="match status" value="1"/>
</dbReference>
<evidence type="ECO:0000256" key="4">
    <source>
        <dbReference type="ARBA" id="ARBA00022679"/>
    </source>
</evidence>
<dbReference type="InterPro" id="IPR023165">
    <property type="entry name" value="rRNA_Ade_diMease-like_C"/>
</dbReference>
<evidence type="ECO:0000256" key="8">
    <source>
        <dbReference type="PROSITE-ProRule" id="PRU01026"/>
    </source>
</evidence>
<proteinExistence type="inferred from homology"/>
<dbReference type="NCBIfam" id="TIGR00755">
    <property type="entry name" value="ksgA"/>
    <property type="match status" value="1"/>
</dbReference>
<dbReference type="InterPro" id="IPR011530">
    <property type="entry name" value="rRNA_adenine_dimethylase"/>
</dbReference>
<dbReference type="SMART" id="SM00650">
    <property type="entry name" value="rADc"/>
    <property type="match status" value="1"/>
</dbReference>
<evidence type="ECO:0000256" key="1">
    <source>
        <dbReference type="ARBA" id="ARBA00022490"/>
    </source>
</evidence>
<evidence type="ECO:0000256" key="2">
    <source>
        <dbReference type="ARBA" id="ARBA00022552"/>
    </source>
</evidence>
<dbReference type="Gene3D" id="3.40.50.150">
    <property type="entry name" value="Vaccinia Virus protein VP39"/>
    <property type="match status" value="1"/>
</dbReference>
<feature type="binding site" evidence="7 8">
    <location>
        <position position="12"/>
    </location>
    <ligand>
        <name>S-adenosyl-L-methionine</name>
        <dbReference type="ChEBI" id="CHEBI:59789"/>
    </ligand>
</feature>